<name>A0ABU3TDK5_9BACT</name>
<keyword evidence="1" id="KW-0732">Signal</keyword>
<comment type="caution">
    <text evidence="2">The sequence shown here is derived from an EMBL/GenBank/DDBJ whole genome shotgun (WGS) entry which is preliminary data.</text>
</comment>
<dbReference type="EMBL" id="JAWDJT010000002">
    <property type="protein sequence ID" value="MDU0369438.1"/>
    <property type="molecule type" value="Genomic_DNA"/>
</dbReference>
<protein>
    <recommendedName>
        <fullName evidence="4">DUF4177 domain-containing protein</fullName>
    </recommendedName>
</protein>
<evidence type="ECO:0008006" key="4">
    <source>
        <dbReference type="Google" id="ProtNLM"/>
    </source>
</evidence>
<organism evidence="2 3">
    <name type="scientific">Hymenobacter endophyticus</name>
    <dbReference type="NCBI Taxonomy" id="3076335"/>
    <lineage>
        <taxon>Bacteria</taxon>
        <taxon>Pseudomonadati</taxon>
        <taxon>Bacteroidota</taxon>
        <taxon>Cytophagia</taxon>
        <taxon>Cytophagales</taxon>
        <taxon>Hymenobacteraceae</taxon>
        <taxon>Hymenobacter</taxon>
    </lineage>
</organism>
<accession>A0ABU3TDK5</accession>
<keyword evidence="3" id="KW-1185">Reference proteome</keyword>
<gene>
    <name evidence="2" type="ORF">ROI90_03455</name>
</gene>
<evidence type="ECO:0000256" key="1">
    <source>
        <dbReference type="SAM" id="SignalP"/>
    </source>
</evidence>
<evidence type="ECO:0000313" key="2">
    <source>
        <dbReference type="EMBL" id="MDU0369438.1"/>
    </source>
</evidence>
<reference evidence="2 3" key="1">
    <citation type="submission" date="2023-10" db="EMBL/GenBank/DDBJ databases">
        <title>Hymenobacter endophyticus sp. nov., an isolate from the leaf tissues of wheat.</title>
        <authorList>
            <person name="Dai Y."/>
        </authorList>
    </citation>
    <scope>NUCLEOTIDE SEQUENCE [LARGE SCALE GENOMIC DNA]</scope>
    <source>
        <strain evidence="2 3">ZK17L-C2</strain>
    </source>
</reference>
<feature type="chain" id="PRO_5047415623" description="DUF4177 domain-containing protein" evidence="1">
    <location>
        <begin position="20"/>
        <end position="176"/>
    </location>
</feature>
<evidence type="ECO:0000313" key="3">
    <source>
        <dbReference type="Proteomes" id="UP001250698"/>
    </source>
</evidence>
<feature type="signal peptide" evidence="1">
    <location>
        <begin position="1"/>
        <end position="19"/>
    </location>
</feature>
<dbReference type="Proteomes" id="UP001250698">
    <property type="component" value="Unassembled WGS sequence"/>
</dbReference>
<dbReference type="RefSeq" id="WP_315996931.1">
    <property type="nucleotide sequence ID" value="NZ_JAWDJT010000002.1"/>
</dbReference>
<sequence>MKYPVLLSALLLLYTAASAQTTEPAKPVRPMPAFPALPETALQPTATVTRPPSAAISSRFQYQLLKMQNGQVAYLAPAWRGITQLEPDRVQNGRRSEVVPGSLESKLMLTLNELSLEGWELVEVYNLSQPVSAQQSIETSLTFNDPNRPVYSGSTSINTYTETRYLLRRPLPATGK</sequence>
<proteinExistence type="predicted"/>